<keyword evidence="2" id="KW-1185">Reference proteome</keyword>
<evidence type="ECO:0000313" key="1">
    <source>
        <dbReference type="EMBL" id="PWN48099.1"/>
    </source>
</evidence>
<organism evidence="1 2">
    <name type="scientific">Violaceomyces palustris</name>
    <dbReference type="NCBI Taxonomy" id="1673888"/>
    <lineage>
        <taxon>Eukaryota</taxon>
        <taxon>Fungi</taxon>
        <taxon>Dikarya</taxon>
        <taxon>Basidiomycota</taxon>
        <taxon>Ustilaginomycotina</taxon>
        <taxon>Ustilaginomycetes</taxon>
        <taxon>Violaceomycetales</taxon>
        <taxon>Violaceomycetaceae</taxon>
        <taxon>Violaceomyces</taxon>
    </lineage>
</organism>
<dbReference type="EMBL" id="KZ820269">
    <property type="protein sequence ID" value="PWN48099.1"/>
    <property type="molecule type" value="Genomic_DNA"/>
</dbReference>
<reference evidence="1 2" key="1">
    <citation type="journal article" date="2018" name="Mol. Biol. Evol.">
        <title>Broad Genomic Sampling Reveals a Smut Pathogenic Ancestry of the Fungal Clade Ustilaginomycotina.</title>
        <authorList>
            <person name="Kijpornyongpan T."/>
            <person name="Mondo S.J."/>
            <person name="Barry K."/>
            <person name="Sandor L."/>
            <person name="Lee J."/>
            <person name="Lipzen A."/>
            <person name="Pangilinan J."/>
            <person name="LaButti K."/>
            <person name="Hainaut M."/>
            <person name="Henrissat B."/>
            <person name="Grigoriev I.V."/>
            <person name="Spatafora J.W."/>
            <person name="Aime M.C."/>
        </authorList>
    </citation>
    <scope>NUCLEOTIDE SEQUENCE [LARGE SCALE GENOMIC DNA]</scope>
    <source>
        <strain evidence="1 2">SA 807</strain>
    </source>
</reference>
<evidence type="ECO:0000313" key="2">
    <source>
        <dbReference type="Proteomes" id="UP000245626"/>
    </source>
</evidence>
<dbReference type="Proteomes" id="UP000245626">
    <property type="component" value="Unassembled WGS sequence"/>
</dbReference>
<name>A0ACD0NQS2_9BASI</name>
<protein>
    <submittedName>
        <fullName evidence="1">FMN-dependent alpha-hydroxy acid dehydrogenase</fullName>
    </submittedName>
</protein>
<sequence length="419" mass="45399">MSDPKSNYMREIYMGGLQGQLPQTTSYEVLESLAKSKIPLEAYNYVAGSASTGSTCQSNLDAFKRWQIVPNMLNGVTLTEFDSRVTILGKEYPSPLVIAPIGVQAQLHPEADLATSRAACEIGVPFTLSSATSTPLETVAEQGGFEEGEQGSDKWFQLYWPQDDELTESLLKRAKKAGYRVLVVTLDTWTLGWRPRDLDRAYNPFLKGEGVANIFTDPVFVEKYCDGKSPLRKEATPDEILSASATAISQLSPGISRTWTELNLLRRLWGEDSPIVLKGIQSTSDAVKALEFGVEGIWISNHGGRQVDGAVPSLVQLSNLSSLIRSHPLKPGKKVRPSILFDSGVRSGSDVFKALCLGADAVAIGRPYAWGLANNGQAGVLDVLKTILADFEINASLAGCSGLKDLGPHLLIRNDAARL</sequence>
<proteinExistence type="predicted"/>
<gene>
    <name evidence="1" type="ORF">IE53DRAFT_381616</name>
</gene>
<accession>A0ACD0NQS2</accession>